<accession>A0A142CQX8</accession>
<evidence type="ECO:0000256" key="2">
    <source>
        <dbReference type="ARBA" id="ARBA00008098"/>
    </source>
</evidence>
<dbReference type="Pfam" id="PF01395">
    <property type="entry name" value="PBP_GOBP"/>
    <property type="match status" value="1"/>
</dbReference>
<dbReference type="Gene3D" id="1.10.238.20">
    <property type="entry name" value="Pheromone/general odorant binding protein domain"/>
    <property type="match status" value="1"/>
</dbReference>
<dbReference type="GO" id="GO:0035275">
    <property type="term" value="F:dibutyl phthalate binding"/>
    <property type="evidence" value="ECO:0007669"/>
    <property type="project" value="TreeGrafter"/>
</dbReference>
<dbReference type="FunFam" id="1.10.238.20:FF:000001">
    <property type="entry name" value="General odorant-binding protein lush"/>
    <property type="match status" value="1"/>
</dbReference>
<dbReference type="GO" id="GO:0005549">
    <property type="term" value="F:odorant binding"/>
    <property type="evidence" value="ECO:0007669"/>
    <property type="project" value="InterPro"/>
</dbReference>
<dbReference type="GO" id="GO:0042048">
    <property type="term" value="P:olfactory behavior"/>
    <property type="evidence" value="ECO:0007669"/>
    <property type="project" value="TreeGrafter"/>
</dbReference>
<protein>
    <submittedName>
        <fullName evidence="5">Odorant binding protein 8</fullName>
    </submittedName>
</protein>
<dbReference type="GO" id="GO:0007608">
    <property type="term" value="P:sensory perception of smell"/>
    <property type="evidence" value="ECO:0007669"/>
    <property type="project" value="TreeGrafter"/>
</dbReference>
<evidence type="ECO:0000313" key="5">
    <source>
        <dbReference type="EMBL" id="AMQ13069.1"/>
    </source>
</evidence>
<evidence type="ECO:0000256" key="4">
    <source>
        <dbReference type="SAM" id="SignalP"/>
    </source>
</evidence>
<dbReference type="EMBL" id="KU847968">
    <property type="protein sequence ID" value="AMQ13069.1"/>
    <property type="molecule type" value="mRNA"/>
</dbReference>
<dbReference type="SMART" id="SM00708">
    <property type="entry name" value="PhBP"/>
    <property type="match status" value="1"/>
</dbReference>
<dbReference type="AlphaFoldDB" id="A0A142CQX8"/>
<dbReference type="GO" id="GO:0005576">
    <property type="term" value="C:extracellular region"/>
    <property type="evidence" value="ECO:0007669"/>
    <property type="project" value="UniProtKB-SubCell"/>
</dbReference>
<dbReference type="PANTHER" id="PTHR21364">
    <property type="entry name" value="GENERAL ODORANT-BINDING PROTEIN 19A"/>
    <property type="match status" value="1"/>
</dbReference>
<comment type="similarity">
    <text evidence="2">Belongs to the PBP/GOBP family.</text>
</comment>
<dbReference type="InterPro" id="IPR006170">
    <property type="entry name" value="PBP/GOBP"/>
</dbReference>
<keyword evidence="3" id="KW-0964">Secreted</keyword>
<name>A0A142CQX8_CULPA</name>
<dbReference type="CDD" id="cd23992">
    <property type="entry name" value="PBP_GOBP"/>
    <property type="match status" value="1"/>
</dbReference>
<dbReference type="PANTHER" id="PTHR21364:SF2">
    <property type="entry name" value="GENERAL ODORANT-BINDING PROTEIN 19A"/>
    <property type="match status" value="1"/>
</dbReference>
<keyword evidence="4" id="KW-0732">Signal</keyword>
<dbReference type="SUPFAM" id="SSF47565">
    <property type="entry name" value="Insect pheromone/odorant-binding proteins"/>
    <property type="match status" value="1"/>
</dbReference>
<sequence length="144" mass="15750">MIRRKFVIVLVGMVLLSSHLVESAATMEQLAKSSEMMRTVCMGKTKPPMDQVEGLGQGKFAEGKEIMCYSNCVLEMMGAMRKGKINADGAIKQVDMLIPAEIGEPTKKAFDICRNAADGVKNSCEAANALVKCLHKNNPKYFFA</sequence>
<organism evidence="5">
    <name type="scientific">Culex pipiens pallens</name>
    <name type="common">Mosquito</name>
    <dbReference type="NCBI Taxonomy" id="42434"/>
    <lineage>
        <taxon>Eukaryota</taxon>
        <taxon>Metazoa</taxon>
        <taxon>Ecdysozoa</taxon>
        <taxon>Arthropoda</taxon>
        <taxon>Hexapoda</taxon>
        <taxon>Insecta</taxon>
        <taxon>Pterygota</taxon>
        <taxon>Neoptera</taxon>
        <taxon>Endopterygota</taxon>
        <taxon>Diptera</taxon>
        <taxon>Nematocera</taxon>
        <taxon>Culicoidea</taxon>
        <taxon>Culicidae</taxon>
        <taxon>Culicinae</taxon>
        <taxon>Culicini</taxon>
        <taxon>Culex</taxon>
        <taxon>Culex</taxon>
    </lineage>
</organism>
<evidence type="ECO:0000256" key="3">
    <source>
        <dbReference type="ARBA" id="ARBA00022525"/>
    </source>
</evidence>
<feature type="chain" id="PRO_5007493420" evidence="4">
    <location>
        <begin position="24"/>
        <end position="144"/>
    </location>
</feature>
<dbReference type="InterPro" id="IPR036728">
    <property type="entry name" value="PBP_GOBP_sf"/>
</dbReference>
<gene>
    <name evidence="5" type="primary">OBP8</name>
</gene>
<evidence type="ECO:0000256" key="1">
    <source>
        <dbReference type="ARBA" id="ARBA00004613"/>
    </source>
</evidence>
<proteinExistence type="evidence at transcript level"/>
<feature type="signal peptide" evidence="4">
    <location>
        <begin position="1"/>
        <end position="23"/>
    </location>
</feature>
<comment type="subcellular location">
    <subcellularLocation>
        <location evidence="1">Secreted</location>
    </subcellularLocation>
</comment>
<reference evidence="5" key="1">
    <citation type="submission" date="2016-02" db="EMBL/GenBank/DDBJ databases">
        <authorList>
            <person name="Wen L."/>
            <person name="He K."/>
            <person name="Yang H."/>
        </authorList>
    </citation>
    <scope>NUCLEOTIDE SEQUENCE</scope>
</reference>